<proteinExistence type="predicted"/>
<dbReference type="Gene3D" id="1.10.10.10">
    <property type="entry name" value="Winged helix-like DNA-binding domain superfamily/Winged helix DNA-binding domain"/>
    <property type="match status" value="1"/>
</dbReference>
<dbReference type="CDD" id="cd06171">
    <property type="entry name" value="Sigma70_r4"/>
    <property type="match status" value="1"/>
</dbReference>
<dbReference type="GO" id="GO:0006352">
    <property type="term" value="P:DNA-templated transcription initiation"/>
    <property type="evidence" value="ECO:0007669"/>
    <property type="project" value="InterPro"/>
</dbReference>
<reference evidence="2 3" key="1">
    <citation type="journal article" date="2013" name="Genome Announc.">
        <title>Draft Genome Sequence of Cesiribacter andamanensis Strain AMV16T, Isolated from a Soil Sample from a Mud Volcano in the Andaman Islands, India.</title>
        <authorList>
            <person name="Shivaji S."/>
            <person name="Ara S."/>
            <person name="Begum Z."/>
            <person name="Srinivas T.N."/>
            <person name="Singh A."/>
            <person name="Kumar Pinnaka A."/>
        </authorList>
    </citation>
    <scope>NUCLEOTIDE SEQUENCE [LARGE SCALE GENOMIC DNA]</scope>
    <source>
        <strain evidence="2 3">AMV16</strain>
    </source>
</reference>
<dbReference type="eggNOG" id="COG1595">
    <property type="taxonomic scope" value="Bacteria"/>
</dbReference>
<gene>
    <name evidence="2" type="ORF">ADICEAN_02520</name>
</gene>
<dbReference type="GO" id="GO:0003677">
    <property type="term" value="F:DNA binding"/>
    <property type="evidence" value="ECO:0007669"/>
    <property type="project" value="InterPro"/>
</dbReference>
<dbReference type="STRING" id="1279009.ADICEAN_02520"/>
<evidence type="ECO:0000313" key="2">
    <source>
        <dbReference type="EMBL" id="EMR02371.1"/>
    </source>
</evidence>
<keyword evidence="3" id="KW-1185">Reference proteome</keyword>
<accession>M7N573</accession>
<dbReference type="InterPro" id="IPR036388">
    <property type="entry name" value="WH-like_DNA-bd_sf"/>
</dbReference>
<dbReference type="EMBL" id="AODQ01000061">
    <property type="protein sequence ID" value="EMR02371.1"/>
    <property type="molecule type" value="Genomic_DNA"/>
</dbReference>
<protein>
    <submittedName>
        <fullName evidence="2">RNA polymerase sigma factor SigZ</fullName>
    </submittedName>
</protein>
<dbReference type="Proteomes" id="UP000011910">
    <property type="component" value="Unassembled WGS sequence"/>
</dbReference>
<evidence type="ECO:0000313" key="3">
    <source>
        <dbReference type="Proteomes" id="UP000011910"/>
    </source>
</evidence>
<dbReference type="AlphaFoldDB" id="M7N573"/>
<dbReference type="SUPFAM" id="SSF88659">
    <property type="entry name" value="Sigma3 and sigma4 domains of RNA polymerase sigma factors"/>
    <property type="match status" value="1"/>
</dbReference>
<dbReference type="InterPro" id="IPR013249">
    <property type="entry name" value="RNA_pol_sigma70_r4_t2"/>
</dbReference>
<dbReference type="Pfam" id="PF08281">
    <property type="entry name" value="Sigma70_r4_2"/>
    <property type="match status" value="1"/>
</dbReference>
<name>M7N573_9BACT</name>
<comment type="caution">
    <text evidence="2">The sequence shown here is derived from an EMBL/GenBank/DDBJ whole genome shotgun (WGS) entry which is preliminary data.</text>
</comment>
<dbReference type="GO" id="GO:0016987">
    <property type="term" value="F:sigma factor activity"/>
    <property type="evidence" value="ECO:0007669"/>
    <property type="project" value="InterPro"/>
</dbReference>
<sequence length="88" mass="9926">MPPEQRLAVCLAEMLQLLPEGDRLPLQWADLEGLPQEEVARRLNMSLSGAKSRIQRARIKLRQQLEECCTVALDSGGKITDYYPKKGC</sequence>
<feature type="domain" description="RNA polymerase sigma factor 70 region 4 type 2" evidence="1">
    <location>
        <begin position="9"/>
        <end position="61"/>
    </location>
</feature>
<organism evidence="2 3">
    <name type="scientific">Cesiribacter andamanensis AMV16</name>
    <dbReference type="NCBI Taxonomy" id="1279009"/>
    <lineage>
        <taxon>Bacteria</taxon>
        <taxon>Pseudomonadati</taxon>
        <taxon>Bacteroidota</taxon>
        <taxon>Cytophagia</taxon>
        <taxon>Cytophagales</taxon>
        <taxon>Cesiribacteraceae</taxon>
        <taxon>Cesiribacter</taxon>
    </lineage>
</organism>
<evidence type="ECO:0000259" key="1">
    <source>
        <dbReference type="Pfam" id="PF08281"/>
    </source>
</evidence>
<dbReference type="InterPro" id="IPR013324">
    <property type="entry name" value="RNA_pol_sigma_r3/r4-like"/>
</dbReference>